<dbReference type="Proteomes" id="UP001230268">
    <property type="component" value="Unassembled WGS sequence"/>
</dbReference>
<dbReference type="Pfam" id="PF01467">
    <property type="entry name" value="CTP_transf_like"/>
    <property type="match status" value="2"/>
</dbReference>
<evidence type="ECO:0000259" key="2">
    <source>
        <dbReference type="Pfam" id="PF01467"/>
    </source>
</evidence>
<organism evidence="3 4">
    <name type="scientific">Babesia gibsoni</name>
    <dbReference type="NCBI Taxonomy" id="33632"/>
    <lineage>
        <taxon>Eukaryota</taxon>
        <taxon>Sar</taxon>
        <taxon>Alveolata</taxon>
        <taxon>Apicomplexa</taxon>
        <taxon>Aconoidasida</taxon>
        <taxon>Piroplasmida</taxon>
        <taxon>Babesiidae</taxon>
        <taxon>Babesia</taxon>
    </lineage>
</organism>
<dbReference type="EMBL" id="JAVEPI010000002">
    <property type="protein sequence ID" value="KAK1443632.1"/>
    <property type="molecule type" value="Genomic_DNA"/>
</dbReference>
<dbReference type="PANTHER" id="PTHR10739">
    <property type="entry name" value="CYTIDYLYLTRANSFERASE"/>
    <property type="match status" value="1"/>
</dbReference>
<name>A0AAD8LL53_BABGI</name>
<dbReference type="PANTHER" id="PTHR10739:SF13">
    <property type="entry name" value="CHOLINE-PHOSPHATE CYTIDYLYLTRANSFERASE"/>
    <property type="match status" value="1"/>
</dbReference>
<keyword evidence="4" id="KW-1185">Reference proteome</keyword>
<evidence type="ECO:0000313" key="4">
    <source>
        <dbReference type="Proteomes" id="UP001230268"/>
    </source>
</evidence>
<dbReference type="AlphaFoldDB" id="A0AAD8LL53"/>
<dbReference type="GO" id="GO:0004105">
    <property type="term" value="F:choline-phosphate cytidylyltransferase activity"/>
    <property type="evidence" value="ECO:0007669"/>
    <property type="project" value="UniProtKB-EC"/>
</dbReference>
<gene>
    <name evidence="3" type="ORF">BgAZ_205080</name>
</gene>
<dbReference type="NCBIfam" id="TIGR00125">
    <property type="entry name" value="cyt_tran_rel"/>
    <property type="match status" value="2"/>
</dbReference>
<evidence type="ECO:0000256" key="1">
    <source>
        <dbReference type="ARBA" id="ARBA00026101"/>
    </source>
</evidence>
<sequence length="559" mass="63960">MTDDRSYTVYSDGTVTVQYELKYAGVFDMPHLGHMRQLEQAKKLFPKCILKVGVTNDEETLQLKGQIVNTMVERAEFLRHVRWVDEVIAPCPWIVTRQFMKTHGIDFVAHDDIPYKTCQKVTKGIKEADDHDIYGWLKDEGLFKATQRTAGVCTTDLVVKILQNYEDYIEKSINTGVNPSDLNIGVTRANSIRVKKNINKWVRNITEQITSTDASLGNKMEVKMEEFRNSVYNSLEQWLERYKTAVHDFVGGRDDSSCSDDSDSSCNNENVLIKSVKSRDSIGHGESFVDIISPSKPLRTPTADDFVDITTHKGKFDLSGMENALDDYETREEVFVYTTGVFDLLHYGHAKHLEQAKKSFSKVKLIVGVLSDEVAMKVKGRLIQQCKDRAAALAHIRWIDDIVEAPPTPITKEFLLEHNIDYVVVSPDLEYDKEACLWLEENGGFVHTTRTPGISTSNIMLRILRNYETYIKRSLERGVGREDLKLGFAAANSIMLKTSIQKWQQKFTQEVHKATLTDHPVGHEFDKLIDKVVELVNGWRKDSKVMIDNFIRHNMWPRQ</sequence>
<dbReference type="GO" id="GO:0031210">
    <property type="term" value="F:phosphatidylcholine binding"/>
    <property type="evidence" value="ECO:0007669"/>
    <property type="project" value="TreeGrafter"/>
</dbReference>
<dbReference type="Gene3D" id="3.40.50.620">
    <property type="entry name" value="HUPs"/>
    <property type="match status" value="2"/>
</dbReference>
<comment type="caution">
    <text evidence="3">The sequence shown here is derived from an EMBL/GenBank/DDBJ whole genome shotgun (WGS) entry which is preliminary data.</text>
</comment>
<proteinExistence type="predicted"/>
<dbReference type="InterPro" id="IPR045049">
    <property type="entry name" value="Pcy1-like"/>
</dbReference>
<feature type="domain" description="Cytidyltransferase-like" evidence="2">
    <location>
        <begin position="337"/>
        <end position="459"/>
    </location>
</feature>
<dbReference type="InterPro" id="IPR014729">
    <property type="entry name" value="Rossmann-like_a/b/a_fold"/>
</dbReference>
<dbReference type="EC" id="2.7.7.15" evidence="1"/>
<dbReference type="InterPro" id="IPR004821">
    <property type="entry name" value="Cyt_trans-like"/>
</dbReference>
<reference evidence="3" key="1">
    <citation type="submission" date="2023-08" db="EMBL/GenBank/DDBJ databases">
        <title>Draft sequence of the Babesia gibsoni genome.</title>
        <authorList>
            <person name="Yamagishi J.Y."/>
            <person name="Xuan X.X."/>
        </authorList>
    </citation>
    <scope>NUCLEOTIDE SEQUENCE</scope>
    <source>
        <strain evidence="3">Azabu</strain>
    </source>
</reference>
<accession>A0AAD8LL53</accession>
<protein>
    <recommendedName>
        <fullName evidence="1">choline-phosphate cytidylyltransferase</fullName>
        <ecNumber evidence="1">2.7.7.15</ecNumber>
    </recommendedName>
</protein>
<feature type="domain" description="Cytidyltransferase-like" evidence="2">
    <location>
        <begin position="23"/>
        <end position="156"/>
    </location>
</feature>
<evidence type="ECO:0000313" key="3">
    <source>
        <dbReference type="EMBL" id="KAK1443632.1"/>
    </source>
</evidence>
<dbReference type="SUPFAM" id="SSF52374">
    <property type="entry name" value="Nucleotidylyl transferase"/>
    <property type="match status" value="2"/>
</dbReference>